<feature type="non-terminal residue" evidence="1">
    <location>
        <position position="88"/>
    </location>
</feature>
<reference evidence="1" key="1">
    <citation type="journal article" date="2010" name="Nature">
        <title>The sequence and de novo assembly of the giant panda genome.</title>
        <authorList>
            <person name="Li R."/>
            <person name="Fan W."/>
            <person name="Tian G."/>
            <person name="Zhu H."/>
            <person name="He L."/>
            <person name="Cai J."/>
            <person name="Huang Q."/>
            <person name="Cai Q."/>
            <person name="Li B."/>
            <person name="Bai Y."/>
            <person name="Zhang Z."/>
            <person name="Zhang Y."/>
            <person name="Wang W."/>
            <person name="Li J."/>
            <person name="Wei F."/>
            <person name="Li H."/>
            <person name="Jian M."/>
            <person name="Li J."/>
            <person name="Zhang Z."/>
            <person name="Nielsen R."/>
            <person name="Li D."/>
            <person name="Gu W."/>
            <person name="Yang Z."/>
            <person name="Xuan Z."/>
            <person name="Ryder O.A."/>
            <person name="Leung F.C."/>
            <person name="Zhou Y."/>
            <person name="Cao J."/>
            <person name="Sun X."/>
            <person name="Fu Y."/>
            <person name="Fang X."/>
            <person name="Guo X."/>
            <person name="Wang B."/>
            <person name="Hou R."/>
            <person name="Shen F."/>
            <person name="Mu B."/>
            <person name="Ni P."/>
            <person name="Lin R."/>
            <person name="Qian W."/>
            <person name="Wang G."/>
            <person name="Yu C."/>
            <person name="Nie W."/>
            <person name="Wang J."/>
            <person name="Wu Z."/>
            <person name="Liang H."/>
            <person name="Min J."/>
            <person name="Wu Q."/>
            <person name="Cheng S."/>
            <person name="Ruan J."/>
            <person name="Wang M."/>
            <person name="Shi Z."/>
            <person name="Wen M."/>
            <person name="Liu B."/>
            <person name="Ren X."/>
            <person name="Zheng H."/>
            <person name="Dong D."/>
            <person name="Cook K."/>
            <person name="Shan G."/>
            <person name="Zhang H."/>
            <person name="Kosiol C."/>
            <person name="Xie X."/>
            <person name="Lu Z."/>
            <person name="Zheng H."/>
            <person name="Li Y."/>
            <person name="Steiner C.C."/>
            <person name="Lam T.T."/>
            <person name="Lin S."/>
            <person name="Zhang Q."/>
            <person name="Li G."/>
            <person name="Tian J."/>
            <person name="Gong T."/>
            <person name="Liu H."/>
            <person name="Zhang D."/>
            <person name="Fang L."/>
            <person name="Ye C."/>
            <person name="Zhang J."/>
            <person name="Hu W."/>
            <person name="Xu A."/>
            <person name="Ren Y."/>
            <person name="Zhang G."/>
            <person name="Bruford M.W."/>
            <person name="Li Q."/>
            <person name="Ma L."/>
            <person name="Guo Y."/>
            <person name="An N."/>
            <person name="Hu Y."/>
            <person name="Zheng Y."/>
            <person name="Shi Y."/>
            <person name="Li Z."/>
            <person name="Liu Q."/>
            <person name="Chen Y."/>
            <person name="Zhao J."/>
            <person name="Qu N."/>
            <person name="Zhao S."/>
            <person name="Tian F."/>
            <person name="Wang X."/>
            <person name="Wang H."/>
            <person name="Xu L."/>
            <person name="Liu X."/>
            <person name="Vinar T."/>
            <person name="Wang Y."/>
            <person name="Lam T.W."/>
            <person name="Yiu S.M."/>
            <person name="Liu S."/>
            <person name="Zhang H."/>
            <person name="Li D."/>
            <person name="Huang Y."/>
            <person name="Wang X."/>
            <person name="Yang G."/>
            <person name="Jiang Z."/>
            <person name="Wang J."/>
            <person name="Qin N."/>
            <person name="Li L."/>
            <person name="Li J."/>
            <person name="Bolund L."/>
            <person name="Kristiansen K."/>
            <person name="Wong G.K."/>
            <person name="Olson M."/>
            <person name="Zhang X."/>
            <person name="Li S."/>
            <person name="Yang H."/>
            <person name="Wang J."/>
            <person name="Wang J."/>
        </authorList>
    </citation>
    <scope>NUCLEOTIDE SEQUENCE [LARGE SCALE GENOMIC DNA]</scope>
</reference>
<name>D2HCT6_AILME</name>
<accession>D2HCT6</accession>
<feature type="non-terminal residue" evidence="1">
    <location>
        <position position="1"/>
    </location>
</feature>
<dbReference type="InParanoid" id="D2HCT6"/>
<proteinExistence type="predicted"/>
<dbReference type="AlphaFoldDB" id="D2HCT6"/>
<evidence type="ECO:0000313" key="1">
    <source>
        <dbReference type="EMBL" id="EFB29801.1"/>
    </source>
</evidence>
<organism evidence="1">
    <name type="scientific">Ailuropoda melanoleuca</name>
    <name type="common">Giant panda</name>
    <dbReference type="NCBI Taxonomy" id="9646"/>
    <lineage>
        <taxon>Eukaryota</taxon>
        <taxon>Metazoa</taxon>
        <taxon>Chordata</taxon>
        <taxon>Craniata</taxon>
        <taxon>Vertebrata</taxon>
        <taxon>Euteleostomi</taxon>
        <taxon>Mammalia</taxon>
        <taxon>Eutheria</taxon>
        <taxon>Laurasiatheria</taxon>
        <taxon>Carnivora</taxon>
        <taxon>Caniformia</taxon>
        <taxon>Ursidae</taxon>
        <taxon>Ailuropoda</taxon>
    </lineage>
</organism>
<gene>
    <name evidence="1" type="ORF">PANDA_008428</name>
</gene>
<dbReference type="EMBL" id="GL192699">
    <property type="protein sequence ID" value="EFB29801.1"/>
    <property type="molecule type" value="Genomic_DNA"/>
</dbReference>
<sequence length="88" mass="10213">CPSTNEWLHKMWYTHAMKYYLAIKRNKVLIYATTWMNPENMPSEINPTQKATYCAIPFIGNVENRQIHRDGEQTHGCQELGGGKWGVN</sequence>
<protein>
    <submittedName>
        <fullName evidence="1">Uncharacterized protein</fullName>
    </submittedName>
</protein>